<protein>
    <submittedName>
        <fullName evidence="3">Competence protein</fullName>
    </submittedName>
</protein>
<gene>
    <name evidence="3" type="ORF">DB721_07945</name>
</gene>
<feature type="signal peptide" evidence="2">
    <location>
        <begin position="1"/>
        <end position="19"/>
    </location>
</feature>
<feature type="compositionally biased region" description="Polar residues" evidence="1">
    <location>
        <begin position="125"/>
        <end position="142"/>
    </location>
</feature>
<keyword evidence="2" id="KW-0732">Signal</keyword>
<organism evidence="3 4">
    <name type="scientific">Helicobacter pylori</name>
    <name type="common">Campylobacter pylori</name>
    <dbReference type="NCBI Taxonomy" id="210"/>
    <lineage>
        <taxon>Bacteria</taxon>
        <taxon>Pseudomonadati</taxon>
        <taxon>Campylobacterota</taxon>
        <taxon>Epsilonproteobacteria</taxon>
        <taxon>Campylobacterales</taxon>
        <taxon>Helicobacteraceae</taxon>
        <taxon>Helicobacter</taxon>
    </lineage>
</organism>
<evidence type="ECO:0000313" key="4">
    <source>
        <dbReference type="Proteomes" id="UP000272192"/>
    </source>
</evidence>
<dbReference type="Proteomes" id="UP000272192">
    <property type="component" value="Unassembled WGS sequence"/>
</dbReference>
<evidence type="ECO:0000313" key="3">
    <source>
        <dbReference type="EMBL" id="RKU92396.1"/>
    </source>
</evidence>
<evidence type="ECO:0000256" key="1">
    <source>
        <dbReference type="SAM" id="MobiDB-lite"/>
    </source>
</evidence>
<dbReference type="AlphaFoldDB" id="A0A7Z6SQD2"/>
<name>A0A7Z6SQD2_HELPX</name>
<reference evidence="3 4" key="1">
    <citation type="submission" date="2018-04" db="EMBL/GenBank/DDBJ databases">
        <title>Complete genome sequences of Helicobacter pylori.</title>
        <authorList>
            <person name="Palau M."/>
            <person name="Minana-Galbis D."/>
        </authorList>
    </citation>
    <scope>NUCLEOTIDE SEQUENCE [LARGE SCALE GENOMIC DNA]</scope>
    <source>
        <strain evidence="3 4">B518</strain>
    </source>
</reference>
<feature type="region of interest" description="Disordered" evidence="1">
    <location>
        <begin position="106"/>
        <end position="233"/>
    </location>
</feature>
<sequence>MKKTLCLSFFLTFSNPLQALVIELLEEIKTSPHKGTFKAKVLDSKEPRQVLGVYNISSNKKLTLTITHISTAIVYQPLDEKLSLETTLSPNRPTIPRNTQIVFSSKELKEPHSNPIPSLNAPMQKPQNKPHSSQQSPQNFSYPESKLNSKNSKNSLLQPLVTPSKVSPTNEVQTPTNDAKPPLKHSSEDQENNLFVAPPTEKTLPNNNASNADASENNENNENNRDNVEKQAIRDPNIKEFACGKWVYDDENLQAYRPSILKRIDEDKQTATDITPCDYSTAENKSGKIITPYTKISVHKTEPLEDPQTFEAKNNFAILQARSSTEKCKRARARKDGTTRQCYLIEEPLKQAWESEYEITTQLVKAIYERPKQDDQTEPTFYETSELAYSSTRKSEITRNELNLNEKFMEFVEVYEGHYLNDIIKESSEYKEWVKNHVRFKEGVCMVLEIEEQPRAKSTPLSIENSRVVCVKKGNYLFNEV</sequence>
<feature type="compositionally biased region" description="Basic and acidic residues" evidence="1">
    <location>
        <begin position="222"/>
        <end position="233"/>
    </location>
</feature>
<comment type="caution">
    <text evidence="3">The sequence shown here is derived from an EMBL/GenBank/DDBJ whole genome shotgun (WGS) entry which is preliminary data.</text>
</comment>
<feature type="compositionally biased region" description="Low complexity" evidence="1">
    <location>
        <begin position="145"/>
        <end position="157"/>
    </location>
</feature>
<accession>A0A7Z6SQD2</accession>
<evidence type="ECO:0000256" key="2">
    <source>
        <dbReference type="SAM" id="SignalP"/>
    </source>
</evidence>
<proteinExistence type="predicted"/>
<feature type="chain" id="PRO_5031191612" evidence="2">
    <location>
        <begin position="20"/>
        <end position="481"/>
    </location>
</feature>
<feature type="compositionally biased region" description="Polar residues" evidence="1">
    <location>
        <begin position="164"/>
        <end position="177"/>
    </location>
</feature>
<feature type="compositionally biased region" description="Low complexity" evidence="1">
    <location>
        <begin position="206"/>
        <end position="221"/>
    </location>
</feature>
<dbReference type="EMBL" id="QELB01000116">
    <property type="protein sequence ID" value="RKU92396.1"/>
    <property type="molecule type" value="Genomic_DNA"/>
</dbReference>